<sequence>MAPAPSLPDPAGPLLEEILVPLLQDYAESFDRGLLLLDHCPETVLSLADQHQLRVRLDEARRSLAAARALRAAAPSPMGLAMETITPWHRLLVEVWSLSARLRAVGIRP</sequence>
<protein>
    <submittedName>
        <fullName evidence="1">DUF2605 family protein</fullName>
    </submittedName>
</protein>
<dbReference type="Proteomes" id="UP001304461">
    <property type="component" value="Unassembled WGS sequence"/>
</dbReference>
<keyword evidence="2" id="KW-1185">Reference proteome</keyword>
<evidence type="ECO:0000313" key="1">
    <source>
        <dbReference type="EMBL" id="MEA5390419.1"/>
    </source>
</evidence>
<name>A0ABU5RRJ7_9CYAN</name>
<comment type="caution">
    <text evidence="1">The sequence shown here is derived from an EMBL/GenBank/DDBJ whole genome shotgun (WGS) entry which is preliminary data.</text>
</comment>
<organism evidence="1 2">
    <name type="scientific">Cyanobium gracile UHCC 0139</name>
    <dbReference type="NCBI Taxonomy" id="3110308"/>
    <lineage>
        <taxon>Bacteria</taxon>
        <taxon>Bacillati</taxon>
        <taxon>Cyanobacteriota</taxon>
        <taxon>Cyanophyceae</taxon>
        <taxon>Synechococcales</taxon>
        <taxon>Prochlorococcaceae</taxon>
        <taxon>Cyanobium</taxon>
    </lineage>
</organism>
<dbReference type="EMBL" id="JAYGHX010000002">
    <property type="protein sequence ID" value="MEA5390419.1"/>
    <property type="molecule type" value="Genomic_DNA"/>
</dbReference>
<proteinExistence type="predicted"/>
<dbReference type="RefSeq" id="WP_323304523.1">
    <property type="nucleotide sequence ID" value="NZ_JAYGHX010000002.1"/>
</dbReference>
<dbReference type="InterPro" id="IPR019728">
    <property type="entry name" value="DUF2605"/>
</dbReference>
<evidence type="ECO:0000313" key="2">
    <source>
        <dbReference type="Proteomes" id="UP001304461"/>
    </source>
</evidence>
<dbReference type="Pfam" id="PF10792">
    <property type="entry name" value="DUF2605"/>
    <property type="match status" value="1"/>
</dbReference>
<gene>
    <name evidence="1" type="ORF">VB738_03995</name>
</gene>
<accession>A0ABU5RRJ7</accession>
<reference evidence="1 2" key="1">
    <citation type="submission" date="2023-12" db="EMBL/GenBank/DDBJ databases">
        <title>Baltic Sea Cyanobacteria.</title>
        <authorList>
            <person name="Delbaje E."/>
            <person name="Fewer D.P."/>
            <person name="Shishido T.K."/>
        </authorList>
    </citation>
    <scope>NUCLEOTIDE SEQUENCE [LARGE SCALE GENOMIC DNA]</scope>
    <source>
        <strain evidence="1 2">UHCC 0139</strain>
    </source>
</reference>